<keyword evidence="1" id="KW-0560">Oxidoreductase</keyword>
<dbReference type="GO" id="GO:0016706">
    <property type="term" value="F:2-oxoglutarate-dependent dioxygenase activity"/>
    <property type="evidence" value="ECO:0007669"/>
    <property type="project" value="UniProtKB-ARBA"/>
</dbReference>
<dbReference type="GO" id="GO:0005506">
    <property type="term" value="F:iron ion binding"/>
    <property type="evidence" value="ECO:0007669"/>
    <property type="project" value="UniProtKB-ARBA"/>
</dbReference>
<protein>
    <submittedName>
        <fullName evidence="1">Phytanoyl-CoA dioxygenase family protein</fullName>
    </submittedName>
</protein>
<dbReference type="AlphaFoldDB" id="A0A6C0P3E4"/>
<organism evidence="1 2">
    <name type="scientific">Paenibacillus rhizovicinus</name>
    <dbReference type="NCBI Taxonomy" id="2704463"/>
    <lineage>
        <taxon>Bacteria</taxon>
        <taxon>Bacillati</taxon>
        <taxon>Bacillota</taxon>
        <taxon>Bacilli</taxon>
        <taxon>Bacillales</taxon>
        <taxon>Paenibacillaceae</taxon>
        <taxon>Paenibacillus</taxon>
    </lineage>
</organism>
<dbReference type="SUPFAM" id="SSF51197">
    <property type="entry name" value="Clavaminate synthase-like"/>
    <property type="match status" value="1"/>
</dbReference>
<dbReference type="RefSeq" id="WP_162643062.1">
    <property type="nucleotide sequence ID" value="NZ_CP048286.1"/>
</dbReference>
<dbReference type="InterPro" id="IPR008775">
    <property type="entry name" value="Phytyl_CoA_dOase-like"/>
</dbReference>
<dbReference type="Pfam" id="PF05721">
    <property type="entry name" value="PhyH"/>
    <property type="match status" value="1"/>
</dbReference>
<evidence type="ECO:0000313" key="2">
    <source>
        <dbReference type="Proteomes" id="UP000479114"/>
    </source>
</evidence>
<keyword evidence="2" id="KW-1185">Reference proteome</keyword>
<name>A0A6C0P3E4_9BACL</name>
<accession>A0A6C0P3E4</accession>
<dbReference type="Proteomes" id="UP000479114">
    <property type="component" value="Chromosome"/>
</dbReference>
<gene>
    <name evidence="1" type="ORF">GZH47_21305</name>
</gene>
<evidence type="ECO:0000313" key="1">
    <source>
        <dbReference type="EMBL" id="QHW33090.1"/>
    </source>
</evidence>
<dbReference type="EMBL" id="CP048286">
    <property type="protein sequence ID" value="QHW33090.1"/>
    <property type="molecule type" value="Genomic_DNA"/>
</dbReference>
<reference evidence="1 2" key="1">
    <citation type="submission" date="2020-02" db="EMBL/GenBank/DDBJ databases">
        <title>Paenibacillus sp. nov., isolated from rhizosphere soil of tomato.</title>
        <authorList>
            <person name="Weon H.-Y."/>
            <person name="Lee S.A."/>
        </authorList>
    </citation>
    <scope>NUCLEOTIDE SEQUENCE [LARGE SCALE GENOMIC DNA]</scope>
    <source>
        <strain evidence="1 2">14171R-81</strain>
    </source>
</reference>
<sequence>MKLHALTMEQMLAWERDGYLAIEDFLNPEELSVYNAAMDQTLADYKAKGNVMPPNIDQVSGVIEHGELYLQLMEHPRMMGVMRDVFGDAFTMIDNELFIKHPGQVTHASWHRDTTTTMHLGKKRVPFMVKVFYFMADVPYDGGCLSFLPGSRHMPDELLPSSDHGEQMPGHVRMNVKAGTAVLFDGATYHAAMDNKSNQQRRSLIYNYGPLFLRTWPGYEPSQRLLENQANTPLRNMLLGASPWPNAPHVFQ</sequence>
<keyword evidence="1" id="KW-0223">Dioxygenase</keyword>
<dbReference type="PANTHER" id="PTHR20883:SF48">
    <property type="entry name" value="ECTOINE DIOXYGENASE"/>
    <property type="match status" value="1"/>
</dbReference>
<proteinExistence type="predicted"/>
<dbReference type="PANTHER" id="PTHR20883">
    <property type="entry name" value="PHYTANOYL-COA DIOXYGENASE DOMAIN CONTAINING 1"/>
    <property type="match status" value="1"/>
</dbReference>
<dbReference type="KEGG" id="prz:GZH47_21305"/>
<dbReference type="Gene3D" id="2.60.120.620">
    <property type="entry name" value="q2cbj1_9rhob like domain"/>
    <property type="match status" value="1"/>
</dbReference>